<gene>
    <name evidence="1" type="ORF">G6042_03535</name>
</gene>
<proteinExistence type="predicted"/>
<accession>A0ABX1QQ78</accession>
<name>A0ABX1QQ78_9FLAO</name>
<organism evidence="1 2">
    <name type="scientific">Flavobacterium solisilvae</name>
    <dbReference type="NCBI Taxonomy" id="1852019"/>
    <lineage>
        <taxon>Bacteria</taxon>
        <taxon>Pseudomonadati</taxon>
        <taxon>Bacteroidota</taxon>
        <taxon>Flavobacteriia</taxon>
        <taxon>Flavobacteriales</taxon>
        <taxon>Flavobacteriaceae</taxon>
        <taxon>Flavobacterium</taxon>
    </lineage>
</organism>
<protein>
    <submittedName>
        <fullName evidence="1">Uncharacterized protein</fullName>
    </submittedName>
</protein>
<evidence type="ECO:0000313" key="2">
    <source>
        <dbReference type="Proteomes" id="UP000767947"/>
    </source>
</evidence>
<evidence type="ECO:0000313" key="1">
    <source>
        <dbReference type="EMBL" id="NMH24334.1"/>
    </source>
</evidence>
<sequence length="172" mass="20940">MNLLNSLISELHFFKIVATRFFIILFRRRKSIELLQLDYDEEHIFEKSYIVINYRFRNALYYRFGKYRTLQKQIKIFDLQNFDKEFDFIVYGFFQKKKYKLRFEPKLKLNSSSFKTTLLNLSLRLEEKPIPKLTPSLFFCVIKKPIIITTEIELNQTKIKISNTTFNQTDYI</sequence>
<dbReference type="Proteomes" id="UP000767947">
    <property type="component" value="Unassembled WGS sequence"/>
</dbReference>
<comment type="caution">
    <text evidence="1">The sequence shown here is derived from an EMBL/GenBank/DDBJ whole genome shotgun (WGS) entry which is preliminary data.</text>
</comment>
<keyword evidence="2" id="KW-1185">Reference proteome</keyword>
<dbReference type="RefSeq" id="WP_169522933.1">
    <property type="nucleotide sequence ID" value="NZ_JAAMPT010000199.1"/>
</dbReference>
<dbReference type="EMBL" id="JAAMPT010000199">
    <property type="protein sequence ID" value="NMH24334.1"/>
    <property type="molecule type" value="Genomic_DNA"/>
</dbReference>
<reference evidence="1 2" key="1">
    <citation type="submission" date="2020-02" db="EMBL/GenBank/DDBJ databases">
        <title>Flavobacterium sp. genome.</title>
        <authorList>
            <person name="Jung H.S."/>
            <person name="Baek J.H."/>
            <person name="Jeon C.O."/>
        </authorList>
    </citation>
    <scope>NUCLEOTIDE SEQUENCE [LARGE SCALE GENOMIC DNA]</scope>
    <source>
        <strain evidence="1 2">SE-s27</strain>
    </source>
</reference>